<proteinExistence type="predicted"/>
<accession>A0AAD1SEC8</accession>
<dbReference type="Proteomes" id="UP001295444">
    <property type="component" value="Chromosome 05"/>
</dbReference>
<evidence type="ECO:0000313" key="2">
    <source>
        <dbReference type="Proteomes" id="UP001295444"/>
    </source>
</evidence>
<gene>
    <name evidence="1" type="ORF">PECUL_23A013186</name>
</gene>
<reference evidence="1" key="1">
    <citation type="submission" date="2022-03" db="EMBL/GenBank/DDBJ databases">
        <authorList>
            <person name="Alioto T."/>
            <person name="Alioto T."/>
            <person name="Gomez Garrido J."/>
        </authorList>
    </citation>
    <scope>NUCLEOTIDE SEQUENCE</scope>
</reference>
<keyword evidence="2" id="KW-1185">Reference proteome</keyword>
<protein>
    <submittedName>
        <fullName evidence="1">Uncharacterized protein</fullName>
    </submittedName>
</protein>
<evidence type="ECO:0000313" key="1">
    <source>
        <dbReference type="EMBL" id="CAH2296776.1"/>
    </source>
</evidence>
<organism evidence="1 2">
    <name type="scientific">Pelobates cultripes</name>
    <name type="common">Western spadefoot toad</name>
    <dbReference type="NCBI Taxonomy" id="61616"/>
    <lineage>
        <taxon>Eukaryota</taxon>
        <taxon>Metazoa</taxon>
        <taxon>Chordata</taxon>
        <taxon>Craniata</taxon>
        <taxon>Vertebrata</taxon>
        <taxon>Euteleostomi</taxon>
        <taxon>Amphibia</taxon>
        <taxon>Batrachia</taxon>
        <taxon>Anura</taxon>
        <taxon>Pelobatoidea</taxon>
        <taxon>Pelobatidae</taxon>
        <taxon>Pelobates</taxon>
    </lineage>
</organism>
<dbReference type="EMBL" id="OW240916">
    <property type="protein sequence ID" value="CAH2296776.1"/>
    <property type="molecule type" value="Genomic_DNA"/>
</dbReference>
<sequence>MAAYNYRNKAEATRDVLVRFLLNRDKTAVQEAMKNKTPYRFEQMHLLYLQIHIGLEKVPSESHPNSMFSRSQIQVGSLTDLTSHQRRPHLPTHLLQMLEVSRVAHGTLPKSYHSSQELLLIPAEAREATQ</sequence>
<dbReference type="AlphaFoldDB" id="A0AAD1SEC8"/>
<name>A0AAD1SEC8_PELCU</name>